<protein>
    <recommendedName>
        <fullName evidence="1">FAD dependent oxidoreductase domain-containing protein</fullName>
    </recommendedName>
</protein>
<dbReference type="PANTHER" id="PTHR13847:SF281">
    <property type="entry name" value="FAD DEPENDENT OXIDOREDUCTASE DOMAIN-CONTAINING PROTEIN"/>
    <property type="match status" value="1"/>
</dbReference>
<dbReference type="Gene3D" id="3.50.50.60">
    <property type="entry name" value="FAD/NAD(P)-binding domain"/>
    <property type="match status" value="1"/>
</dbReference>
<dbReference type="Pfam" id="PF01266">
    <property type="entry name" value="DAO"/>
    <property type="match status" value="1"/>
</dbReference>
<dbReference type="PANTHER" id="PTHR13847">
    <property type="entry name" value="SARCOSINE DEHYDROGENASE-RELATED"/>
    <property type="match status" value="1"/>
</dbReference>
<dbReference type="SUPFAM" id="SSF51905">
    <property type="entry name" value="FAD/NAD(P)-binding domain"/>
    <property type="match status" value="1"/>
</dbReference>
<dbReference type="InterPro" id="IPR006076">
    <property type="entry name" value="FAD-dep_OxRdtase"/>
</dbReference>
<comment type="caution">
    <text evidence="2">The sequence shown here is derived from an EMBL/GenBank/DDBJ whole genome shotgun (WGS) entry which is preliminary data.</text>
</comment>
<reference evidence="2" key="1">
    <citation type="journal article" date="2015" name="Nature">
        <title>Complex archaea that bridge the gap between prokaryotes and eukaryotes.</title>
        <authorList>
            <person name="Spang A."/>
            <person name="Saw J.H."/>
            <person name="Jorgensen S.L."/>
            <person name="Zaremba-Niedzwiedzka K."/>
            <person name="Martijn J."/>
            <person name="Lind A.E."/>
            <person name="van Eijk R."/>
            <person name="Schleper C."/>
            <person name="Guy L."/>
            <person name="Ettema T.J."/>
        </authorList>
    </citation>
    <scope>NUCLEOTIDE SEQUENCE</scope>
</reference>
<dbReference type="Gene3D" id="3.30.9.10">
    <property type="entry name" value="D-Amino Acid Oxidase, subunit A, domain 2"/>
    <property type="match status" value="1"/>
</dbReference>
<name>A0A0F9V6W2_9ZZZZ</name>
<sequence length="442" mass="48664">MKRIFNGFAYTDEPRKNCWWDQTSDIVDRLALNGDVSCDVAVVGGGFTGLSAALRLAEAGYSVVVLEHRYVGWGASGRNGGFCCLGGGRLDDVALDKLAGREDRLNFRAAELAAINFVDDLISRHNIDVDRHSDGEIELAHRPKDMDSFAARVDAVRENYGLSARLIARKDFASNGLSGPFHGALHIPAGFALNPRKYVTGLAAAAEKAGAVIYHDTAAIKIRQTTKGHEIQTPQGRLTAEKVIIATNGYSSENVVPSLTARYMPAQSTVLVTRPLSETELEEAGWTTDFMASDTRNLLHYFRLMPDRRMLFGMRGGLLTGKSAEARAVARVRRDFEKFFSAWKHVETPHHWSGMVCLSRAQMPFVGKLPDPGGLFASLCYHGNGVAMGSYSGGLIADLVMDKPIDRPYPQIMQNPLRKFELGRMRRMLMPLAYLGFALSDY</sequence>
<evidence type="ECO:0000259" key="1">
    <source>
        <dbReference type="Pfam" id="PF01266"/>
    </source>
</evidence>
<feature type="domain" description="FAD dependent oxidoreductase" evidence="1">
    <location>
        <begin position="39"/>
        <end position="399"/>
    </location>
</feature>
<dbReference type="InterPro" id="IPR036188">
    <property type="entry name" value="FAD/NAD-bd_sf"/>
</dbReference>
<organism evidence="2">
    <name type="scientific">marine sediment metagenome</name>
    <dbReference type="NCBI Taxonomy" id="412755"/>
    <lineage>
        <taxon>unclassified sequences</taxon>
        <taxon>metagenomes</taxon>
        <taxon>ecological metagenomes</taxon>
    </lineage>
</organism>
<gene>
    <name evidence="2" type="ORF">LCGC14_0134700</name>
</gene>
<dbReference type="GO" id="GO:0005737">
    <property type="term" value="C:cytoplasm"/>
    <property type="evidence" value="ECO:0007669"/>
    <property type="project" value="TreeGrafter"/>
</dbReference>
<proteinExistence type="predicted"/>
<evidence type="ECO:0000313" key="2">
    <source>
        <dbReference type="EMBL" id="KKN99724.1"/>
    </source>
</evidence>
<accession>A0A0F9V6W2</accession>
<dbReference type="EMBL" id="LAZR01000045">
    <property type="protein sequence ID" value="KKN99724.1"/>
    <property type="molecule type" value="Genomic_DNA"/>
</dbReference>
<dbReference type="AlphaFoldDB" id="A0A0F9V6W2"/>